<feature type="compositionally biased region" description="Low complexity" evidence="1">
    <location>
        <begin position="15"/>
        <end position="30"/>
    </location>
</feature>
<accession>A0A9Q1RLQ3</accession>
<evidence type="ECO:0000313" key="3">
    <source>
        <dbReference type="Proteomes" id="UP001152561"/>
    </source>
</evidence>
<dbReference type="AlphaFoldDB" id="A0A9Q1RLQ3"/>
<organism evidence="2 3">
    <name type="scientific">Anisodus acutangulus</name>
    <dbReference type="NCBI Taxonomy" id="402998"/>
    <lineage>
        <taxon>Eukaryota</taxon>
        <taxon>Viridiplantae</taxon>
        <taxon>Streptophyta</taxon>
        <taxon>Embryophyta</taxon>
        <taxon>Tracheophyta</taxon>
        <taxon>Spermatophyta</taxon>
        <taxon>Magnoliopsida</taxon>
        <taxon>eudicotyledons</taxon>
        <taxon>Gunneridae</taxon>
        <taxon>Pentapetalae</taxon>
        <taxon>asterids</taxon>
        <taxon>lamiids</taxon>
        <taxon>Solanales</taxon>
        <taxon>Solanaceae</taxon>
        <taxon>Solanoideae</taxon>
        <taxon>Hyoscyameae</taxon>
        <taxon>Anisodus</taxon>
    </lineage>
</organism>
<dbReference type="EMBL" id="JAJAGQ010000005">
    <property type="protein sequence ID" value="KAJ8563012.1"/>
    <property type="molecule type" value="Genomic_DNA"/>
</dbReference>
<feature type="region of interest" description="Disordered" evidence="1">
    <location>
        <begin position="15"/>
        <end position="104"/>
    </location>
</feature>
<evidence type="ECO:0000256" key="1">
    <source>
        <dbReference type="SAM" id="MobiDB-lite"/>
    </source>
</evidence>
<dbReference type="Proteomes" id="UP001152561">
    <property type="component" value="Unassembled WGS sequence"/>
</dbReference>
<reference evidence="3" key="1">
    <citation type="journal article" date="2023" name="Proc. Natl. Acad. Sci. U.S.A.">
        <title>Genomic and structural basis for evolution of tropane alkaloid biosynthesis.</title>
        <authorList>
            <person name="Wanga Y.-J."/>
            <person name="Taina T."/>
            <person name="Yua J.-Y."/>
            <person name="Lia J."/>
            <person name="Xua B."/>
            <person name="Chenc J."/>
            <person name="D'Auriad J.C."/>
            <person name="Huanga J.-P."/>
            <person name="Huanga S.-X."/>
        </authorList>
    </citation>
    <scope>NUCLEOTIDE SEQUENCE [LARGE SCALE GENOMIC DNA]</scope>
    <source>
        <strain evidence="3">cv. KIB-2019</strain>
    </source>
</reference>
<feature type="compositionally biased region" description="Basic and acidic residues" evidence="1">
    <location>
        <begin position="64"/>
        <end position="77"/>
    </location>
</feature>
<evidence type="ECO:0000313" key="2">
    <source>
        <dbReference type="EMBL" id="KAJ8563012.1"/>
    </source>
</evidence>
<keyword evidence="3" id="KW-1185">Reference proteome</keyword>
<gene>
    <name evidence="2" type="ORF">K7X08_031464</name>
</gene>
<feature type="compositionally biased region" description="Polar residues" evidence="1">
    <location>
        <begin position="82"/>
        <end position="104"/>
    </location>
</feature>
<proteinExistence type="predicted"/>
<protein>
    <submittedName>
        <fullName evidence="2">Uncharacterized protein</fullName>
    </submittedName>
</protein>
<feature type="compositionally biased region" description="Polar residues" evidence="1">
    <location>
        <begin position="31"/>
        <end position="45"/>
    </location>
</feature>
<name>A0A9Q1RLQ3_9SOLA</name>
<sequence length="149" mass="16204">METSDEQARVNLQQNLNNNSSDLNQQNSSLGVNQSNGVQPQNLNNGEIRINLVNGASPRVQGLTKEEHADTTDRTSADRSLANDNSQLMNGSNTANLDQGETSSSIQGECGVIQGQKDDHMDIIKEGIEQVLVQNEVATNQNNIEQMQV</sequence>
<comment type="caution">
    <text evidence="2">The sequence shown here is derived from an EMBL/GenBank/DDBJ whole genome shotgun (WGS) entry which is preliminary data.</text>
</comment>